<evidence type="ECO:0000313" key="3">
    <source>
        <dbReference type="Proteomes" id="UP000807769"/>
    </source>
</evidence>
<accession>A0A9P7EA63</accession>
<feature type="region of interest" description="Disordered" evidence="1">
    <location>
        <begin position="62"/>
        <end position="81"/>
    </location>
</feature>
<organism evidence="2 3">
    <name type="scientific">Suillus subaureus</name>
    <dbReference type="NCBI Taxonomy" id="48587"/>
    <lineage>
        <taxon>Eukaryota</taxon>
        <taxon>Fungi</taxon>
        <taxon>Dikarya</taxon>
        <taxon>Basidiomycota</taxon>
        <taxon>Agaricomycotina</taxon>
        <taxon>Agaricomycetes</taxon>
        <taxon>Agaricomycetidae</taxon>
        <taxon>Boletales</taxon>
        <taxon>Suillineae</taxon>
        <taxon>Suillaceae</taxon>
        <taxon>Suillus</taxon>
    </lineage>
</organism>
<evidence type="ECO:0000256" key="1">
    <source>
        <dbReference type="SAM" id="MobiDB-lite"/>
    </source>
</evidence>
<name>A0A9P7EA63_9AGAM</name>
<evidence type="ECO:0000313" key="2">
    <source>
        <dbReference type="EMBL" id="KAG1815932.1"/>
    </source>
</evidence>
<protein>
    <submittedName>
        <fullName evidence="2">Uncharacterized protein</fullName>
    </submittedName>
</protein>
<sequence length="81" mass="9426">MIKLKLAHLEELRSIAEQEGTLVESRWRRQRSKFSHASKLCPFFPINFTSLMRRVLFKDESSGRDYGRRRAAPPGFEGTLS</sequence>
<dbReference type="EMBL" id="JABBWG010000017">
    <property type="protein sequence ID" value="KAG1815932.1"/>
    <property type="molecule type" value="Genomic_DNA"/>
</dbReference>
<reference evidence="2" key="1">
    <citation type="journal article" date="2020" name="New Phytol.">
        <title>Comparative genomics reveals dynamic genome evolution in host specialist ectomycorrhizal fungi.</title>
        <authorList>
            <person name="Lofgren L.A."/>
            <person name="Nguyen N.H."/>
            <person name="Vilgalys R."/>
            <person name="Ruytinx J."/>
            <person name="Liao H.L."/>
            <person name="Branco S."/>
            <person name="Kuo A."/>
            <person name="LaButti K."/>
            <person name="Lipzen A."/>
            <person name="Andreopoulos W."/>
            <person name="Pangilinan J."/>
            <person name="Riley R."/>
            <person name="Hundley H."/>
            <person name="Na H."/>
            <person name="Barry K."/>
            <person name="Grigoriev I.V."/>
            <person name="Stajich J.E."/>
            <person name="Kennedy P.G."/>
        </authorList>
    </citation>
    <scope>NUCLEOTIDE SEQUENCE</scope>
    <source>
        <strain evidence="2">MN1</strain>
    </source>
</reference>
<dbReference type="RefSeq" id="XP_041192738.1">
    <property type="nucleotide sequence ID" value="XM_041342624.1"/>
</dbReference>
<dbReference type="OrthoDB" id="2687986at2759"/>
<dbReference type="AlphaFoldDB" id="A0A9P7EA63"/>
<gene>
    <name evidence="2" type="ORF">BJ212DRAFT_202701</name>
</gene>
<proteinExistence type="predicted"/>
<dbReference type="Proteomes" id="UP000807769">
    <property type="component" value="Unassembled WGS sequence"/>
</dbReference>
<keyword evidence="3" id="KW-1185">Reference proteome</keyword>
<comment type="caution">
    <text evidence="2">The sequence shown here is derived from an EMBL/GenBank/DDBJ whole genome shotgun (WGS) entry which is preliminary data.</text>
</comment>
<dbReference type="GeneID" id="64636640"/>